<keyword evidence="4" id="KW-1185">Reference proteome</keyword>
<sequence length="306" mass="31725">MKRLAFALSSLLGVAPFATALAQSAAPPTQQQAQAADTRQGGTFNAYGSQIFYQVSGSGTPLVLIHGYPLNGGLFAYQQAGLASRFQVITLDLPGFGKSSPIVGGVGSTAIYARYVIALLDHLGIQKAVIGGHSMGGIITQEVYREASNRFAGMILIDTISQPASIIEQSEWAGFGVQATRQGVPSVLPNLVPMLLTGNTLLNIPAVGTAIENIIDEASVSGMQTGAETLALRPDYRPVLPTISVPTLVLEGVDDGVYAFPIAQSIQAAIPGATLSLIPDAGHVSIFEQPAAANQAITAWADAAKL</sequence>
<gene>
    <name evidence="3" type="ORF">FE263_19750</name>
</gene>
<keyword evidence="1" id="KW-0732">Signal</keyword>
<feature type="signal peptide" evidence="1">
    <location>
        <begin position="1"/>
        <end position="22"/>
    </location>
</feature>
<evidence type="ECO:0000256" key="1">
    <source>
        <dbReference type="SAM" id="SignalP"/>
    </source>
</evidence>
<dbReference type="Pfam" id="PF00561">
    <property type="entry name" value="Abhydrolase_1"/>
    <property type="match status" value="1"/>
</dbReference>
<proteinExistence type="predicted"/>
<dbReference type="SUPFAM" id="SSF53474">
    <property type="entry name" value="alpha/beta-Hydrolases"/>
    <property type="match status" value="1"/>
</dbReference>
<dbReference type="PANTHER" id="PTHR43433:SF4">
    <property type="entry name" value="NON-HEME CHLOROPEROXIDASE-RELATED"/>
    <property type="match status" value="1"/>
</dbReference>
<name>A0A5R9IZC8_9PROT</name>
<dbReference type="PRINTS" id="PR00111">
    <property type="entry name" value="ABHYDROLASE"/>
</dbReference>
<dbReference type="InterPro" id="IPR050471">
    <property type="entry name" value="AB_hydrolase"/>
</dbReference>
<dbReference type="InterPro" id="IPR000073">
    <property type="entry name" value="AB_hydrolase_1"/>
</dbReference>
<dbReference type="RefSeq" id="WP_138327766.1">
    <property type="nucleotide sequence ID" value="NZ_VCDI01000010.1"/>
</dbReference>
<dbReference type="Gene3D" id="3.40.50.1820">
    <property type="entry name" value="alpha/beta hydrolase"/>
    <property type="match status" value="1"/>
</dbReference>
<feature type="chain" id="PRO_5024465027" evidence="1">
    <location>
        <begin position="23"/>
        <end position="306"/>
    </location>
</feature>
<evidence type="ECO:0000313" key="3">
    <source>
        <dbReference type="EMBL" id="TLU70824.1"/>
    </source>
</evidence>
<dbReference type="EMBL" id="VCDI01000010">
    <property type="protein sequence ID" value="TLU70824.1"/>
    <property type="molecule type" value="Genomic_DNA"/>
</dbReference>
<keyword evidence="3" id="KW-0378">Hydrolase</keyword>
<evidence type="ECO:0000259" key="2">
    <source>
        <dbReference type="Pfam" id="PF00561"/>
    </source>
</evidence>
<dbReference type="AlphaFoldDB" id="A0A5R9IZC8"/>
<dbReference type="OrthoDB" id="9804723at2"/>
<organism evidence="3 4">
    <name type="scientific">Lichenicoccus roseus</name>
    <dbReference type="NCBI Taxonomy" id="2683649"/>
    <lineage>
        <taxon>Bacteria</taxon>
        <taxon>Pseudomonadati</taxon>
        <taxon>Pseudomonadota</taxon>
        <taxon>Alphaproteobacteria</taxon>
        <taxon>Acetobacterales</taxon>
        <taxon>Acetobacteraceae</taxon>
        <taxon>Lichenicoccus</taxon>
    </lineage>
</organism>
<dbReference type="InterPro" id="IPR029058">
    <property type="entry name" value="AB_hydrolase_fold"/>
</dbReference>
<dbReference type="Proteomes" id="UP000305654">
    <property type="component" value="Unassembled WGS sequence"/>
</dbReference>
<dbReference type="GO" id="GO:0016787">
    <property type="term" value="F:hydrolase activity"/>
    <property type="evidence" value="ECO:0007669"/>
    <property type="project" value="UniProtKB-KW"/>
</dbReference>
<accession>A0A5R9IZC8</accession>
<protein>
    <submittedName>
        <fullName evidence="3">Alpha/beta hydrolase</fullName>
    </submittedName>
</protein>
<dbReference type="PANTHER" id="PTHR43433">
    <property type="entry name" value="HYDROLASE, ALPHA/BETA FOLD FAMILY PROTEIN"/>
    <property type="match status" value="1"/>
</dbReference>
<evidence type="ECO:0000313" key="4">
    <source>
        <dbReference type="Proteomes" id="UP000305654"/>
    </source>
</evidence>
<comment type="caution">
    <text evidence="3">The sequence shown here is derived from an EMBL/GenBank/DDBJ whole genome shotgun (WGS) entry which is preliminary data.</text>
</comment>
<feature type="domain" description="AB hydrolase-1" evidence="2">
    <location>
        <begin position="61"/>
        <end position="186"/>
    </location>
</feature>
<reference evidence="3 4" key="1">
    <citation type="submission" date="2019-05" db="EMBL/GenBank/DDBJ databases">
        <authorList>
            <person name="Pankratov T."/>
            <person name="Grouzdev D."/>
        </authorList>
    </citation>
    <scope>NUCLEOTIDE SEQUENCE [LARGE SCALE GENOMIC DNA]</scope>
    <source>
        <strain evidence="3 4">KEBCLARHB70R</strain>
    </source>
</reference>